<protein>
    <submittedName>
        <fullName evidence="3">Putative ankyrin repeat protein</fullName>
    </submittedName>
</protein>
<name>A0A3G5AD04_9VIRU</name>
<dbReference type="Gene3D" id="1.25.40.20">
    <property type="entry name" value="Ankyrin repeat-containing domain"/>
    <property type="match status" value="2"/>
</dbReference>
<dbReference type="PANTHER" id="PTHR24193">
    <property type="entry name" value="ANKYRIN REPEAT PROTEIN"/>
    <property type="match status" value="1"/>
</dbReference>
<dbReference type="Pfam" id="PF12796">
    <property type="entry name" value="Ank_2"/>
    <property type="match status" value="2"/>
</dbReference>
<dbReference type="EMBL" id="MK072438">
    <property type="protein sequence ID" value="AYV85060.1"/>
    <property type="molecule type" value="Genomic_DNA"/>
</dbReference>
<evidence type="ECO:0000256" key="2">
    <source>
        <dbReference type="ARBA" id="ARBA00023043"/>
    </source>
</evidence>
<sequence length="352" mass="40460">MNLYDGEHDLSEFYHEVKKYESNIPNFGETDITKFKYGQSNLNTQIYTLIFRENADEENFKNFLNNISEETIYEFTKLVASAGKIKLFLAIIRSYDISINFENNILLNIAILYKSVQIVEYLVKSGADVTSNNNLAIKLASRVNYNDYIIQILIDNGSNVHVQDDFPVRMAAYAADFDNIKVLVKNGADIHSKNDFVLRYISHMSYICRTLDTTYGSDKDKYFSDIIKYLVENGANIHADDEYALKISITRGRFRAVQILLEAGADIRSLNASYLLRAITSRKDDIFELLIEYGINLSMINNYQNTILEPSTAIINKVCDLGVDPKKLAEMMHYIICEFFNEKIENYITNNI</sequence>
<accession>A0A3G5AD04</accession>
<dbReference type="GO" id="GO:0000976">
    <property type="term" value="F:transcription cis-regulatory region binding"/>
    <property type="evidence" value="ECO:0007669"/>
    <property type="project" value="TreeGrafter"/>
</dbReference>
<dbReference type="InterPro" id="IPR050663">
    <property type="entry name" value="Ankyrin-SOCS_Box"/>
</dbReference>
<evidence type="ECO:0000313" key="3">
    <source>
        <dbReference type="EMBL" id="AYV85060.1"/>
    </source>
</evidence>
<proteinExistence type="predicted"/>
<dbReference type="PANTHER" id="PTHR24193:SF121">
    <property type="entry name" value="ADA2A-CONTAINING COMPLEX COMPONENT 3, ISOFORM D"/>
    <property type="match status" value="1"/>
</dbReference>
<gene>
    <name evidence="3" type="ORF">Satyrvirus2_71</name>
</gene>
<evidence type="ECO:0000256" key="1">
    <source>
        <dbReference type="ARBA" id="ARBA00022737"/>
    </source>
</evidence>
<dbReference type="InterPro" id="IPR002110">
    <property type="entry name" value="Ankyrin_rpt"/>
</dbReference>
<dbReference type="SUPFAM" id="SSF48403">
    <property type="entry name" value="Ankyrin repeat"/>
    <property type="match status" value="1"/>
</dbReference>
<organism evidence="3">
    <name type="scientific">Satyrvirus sp</name>
    <dbReference type="NCBI Taxonomy" id="2487771"/>
    <lineage>
        <taxon>Viruses</taxon>
        <taxon>Varidnaviria</taxon>
        <taxon>Bamfordvirae</taxon>
        <taxon>Nucleocytoviricota</taxon>
        <taxon>Megaviricetes</taxon>
        <taxon>Imitervirales</taxon>
        <taxon>Mimiviridae</taxon>
        <taxon>Megamimivirinae</taxon>
    </lineage>
</organism>
<keyword evidence="1" id="KW-0677">Repeat</keyword>
<reference evidence="3" key="1">
    <citation type="submission" date="2018-10" db="EMBL/GenBank/DDBJ databases">
        <title>Hidden diversity of soil giant viruses.</title>
        <authorList>
            <person name="Schulz F."/>
            <person name="Alteio L."/>
            <person name="Goudeau D."/>
            <person name="Ryan E.M."/>
            <person name="Malmstrom R.R."/>
            <person name="Blanchard J."/>
            <person name="Woyke T."/>
        </authorList>
    </citation>
    <scope>NUCLEOTIDE SEQUENCE</scope>
    <source>
        <strain evidence="3">SAV1</strain>
    </source>
</reference>
<dbReference type="GO" id="GO:0045944">
    <property type="term" value="P:positive regulation of transcription by RNA polymerase II"/>
    <property type="evidence" value="ECO:0007669"/>
    <property type="project" value="TreeGrafter"/>
</dbReference>
<keyword evidence="2" id="KW-0040">ANK repeat</keyword>
<dbReference type="InterPro" id="IPR036770">
    <property type="entry name" value="Ankyrin_rpt-contain_sf"/>
</dbReference>
<dbReference type="PROSITE" id="PS50088">
    <property type="entry name" value="ANK_REPEAT"/>
    <property type="match status" value="4"/>
</dbReference>
<dbReference type="SMART" id="SM00248">
    <property type="entry name" value="ANK"/>
    <property type="match status" value="6"/>
</dbReference>